<comment type="catalytic activity">
    <reaction evidence="11">
        <text>nitric oxide + Fe(III)-[cytochrome c] + H2O = Fe(II)-[cytochrome c] + nitrite + 2 H(+)</text>
        <dbReference type="Rhea" id="RHEA:15233"/>
        <dbReference type="Rhea" id="RHEA-COMP:10350"/>
        <dbReference type="Rhea" id="RHEA-COMP:14399"/>
        <dbReference type="ChEBI" id="CHEBI:15377"/>
        <dbReference type="ChEBI" id="CHEBI:15378"/>
        <dbReference type="ChEBI" id="CHEBI:16301"/>
        <dbReference type="ChEBI" id="CHEBI:16480"/>
        <dbReference type="ChEBI" id="CHEBI:29033"/>
        <dbReference type="ChEBI" id="CHEBI:29034"/>
        <dbReference type="EC" id="1.7.2.1"/>
    </reaction>
</comment>
<feature type="transmembrane region" description="Helical" evidence="14">
    <location>
        <begin position="243"/>
        <end position="263"/>
    </location>
</feature>
<feature type="region of interest" description="Disordered" evidence="13">
    <location>
        <begin position="581"/>
        <end position="628"/>
    </location>
</feature>
<proteinExistence type="inferred from homology"/>
<feature type="transmembrane region" description="Helical" evidence="14">
    <location>
        <begin position="212"/>
        <end position="231"/>
    </location>
</feature>
<keyword evidence="10 12" id="KW-0186">Copper</keyword>
<evidence type="ECO:0000256" key="13">
    <source>
        <dbReference type="SAM" id="MobiDB-lite"/>
    </source>
</evidence>
<dbReference type="PRINTS" id="PR00695">
    <property type="entry name" value="CUNO2RDTASE"/>
</dbReference>
<dbReference type="AlphaFoldDB" id="A0A841DAA5"/>
<comment type="cofactor">
    <cofactor evidence="2 12">
        <name>Cu(2+)</name>
        <dbReference type="ChEBI" id="CHEBI:29036"/>
    </cofactor>
</comment>
<dbReference type="PANTHER" id="PTHR11709">
    <property type="entry name" value="MULTI-COPPER OXIDASE"/>
    <property type="match status" value="1"/>
</dbReference>
<keyword evidence="14" id="KW-0812">Transmembrane</keyword>
<dbReference type="GO" id="GO:0050421">
    <property type="term" value="F:nitrite reductase (NO-forming) activity"/>
    <property type="evidence" value="ECO:0007669"/>
    <property type="project" value="UniProtKB-EC"/>
</dbReference>
<evidence type="ECO:0000256" key="1">
    <source>
        <dbReference type="ARBA" id="ARBA00001960"/>
    </source>
</evidence>
<feature type="transmembrane region" description="Helical" evidence="14">
    <location>
        <begin position="381"/>
        <end position="399"/>
    </location>
</feature>
<keyword evidence="14" id="KW-0472">Membrane</keyword>
<evidence type="ECO:0000259" key="15">
    <source>
        <dbReference type="Pfam" id="PF07732"/>
    </source>
</evidence>
<dbReference type="InterPro" id="IPR036927">
    <property type="entry name" value="Cyt_c_oxase-like_su1_sf"/>
</dbReference>
<evidence type="ECO:0000256" key="5">
    <source>
        <dbReference type="ARBA" id="ARBA00011882"/>
    </source>
</evidence>
<evidence type="ECO:0000256" key="12">
    <source>
        <dbReference type="PIRSR" id="PIRSR601287-1"/>
    </source>
</evidence>
<evidence type="ECO:0000259" key="16">
    <source>
        <dbReference type="Pfam" id="PF13473"/>
    </source>
</evidence>
<gene>
    <name evidence="17" type="ORF">FHS22_006859</name>
</gene>
<comment type="cofactor">
    <cofactor evidence="1 12">
        <name>Cu(+)</name>
        <dbReference type="ChEBI" id="CHEBI:49552"/>
    </cofactor>
</comment>
<feature type="binding site" description="type 1 copper site" evidence="12">
    <location>
        <position position="763"/>
    </location>
    <ligand>
        <name>Cu cation</name>
        <dbReference type="ChEBI" id="CHEBI:23378"/>
        <label>1</label>
    </ligand>
</feature>
<dbReference type="EMBL" id="JACHJJ010000034">
    <property type="protein sequence ID" value="MBB5967552.1"/>
    <property type="molecule type" value="Genomic_DNA"/>
</dbReference>
<evidence type="ECO:0000256" key="2">
    <source>
        <dbReference type="ARBA" id="ARBA00001973"/>
    </source>
</evidence>
<dbReference type="CDD" id="cd11020">
    <property type="entry name" value="CuRO_1_CuNIR"/>
    <property type="match status" value="1"/>
</dbReference>
<feature type="compositionally biased region" description="Gly residues" evidence="13">
    <location>
        <begin position="591"/>
        <end position="625"/>
    </location>
</feature>
<keyword evidence="14" id="KW-1133">Transmembrane helix</keyword>
<feature type="transmembrane region" description="Helical" evidence="14">
    <location>
        <begin position="111"/>
        <end position="129"/>
    </location>
</feature>
<feature type="transmembrane region" description="Helical" evidence="14">
    <location>
        <begin position="49"/>
        <end position="68"/>
    </location>
</feature>
<protein>
    <recommendedName>
        <fullName evidence="6">Copper-containing nitrite reductase</fullName>
        <ecNumber evidence="5">1.7.2.1</ecNumber>
    </recommendedName>
</protein>
<feature type="binding site" description="type 1 copper site" evidence="12">
    <location>
        <position position="758"/>
    </location>
    <ligand>
        <name>Cu cation</name>
        <dbReference type="ChEBI" id="CHEBI:23378"/>
        <label>1</label>
    </ligand>
</feature>
<dbReference type="SUPFAM" id="SSF49503">
    <property type="entry name" value="Cupredoxins"/>
    <property type="match status" value="3"/>
</dbReference>
<evidence type="ECO:0000256" key="9">
    <source>
        <dbReference type="ARBA" id="ARBA00023002"/>
    </source>
</evidence>
<dbReference type="SUPFAM" id="SSF81442">
    <property type="entry name" value="Cytochrome c oxidase subunit I-like"/>
    <property type="match status" value="1"/>
</dbReference>
<feature type="transmembrane region" description="Helical" evidence="14">
    <location>
        <begin position="135"/>
        <end position="158"/>
    </location>
</feature>
<feature type="binding site" description="type 1 copper site" evidence="12">
    <location>
        <position position="750"/>
    </location>
    <ligand>
        <name>Cu cation</name>
        <dbReference type="ChEBI" id="CHEBI:23378"/>
        <label>1</label>
    </ligand>
</feature>
<evidence type="ECO:0000256" key="3">
    <source>
        <dbReference type="ARBA" id="ARBA00010609"/>
    </source>
</evidence>
<dbReference type="InterPro" id="IPR011707">
    <property type="entry name" value="Cu-oxidase-like_N"/>
</dbReference>
<dbReference type="Gene3D" id="2.60.40.420">
    <property type="entry name" value="Cupredoxins - blue copper proteins"/>
    <property type="match status" value="3"/>
</dbReference>
<feature type="binding site" description="type 1 copper site" evidence="12">
    <location>
        <position position="901"/>
    </location>
    <ligand>
        <name>Cu cation</name>
        <dbReference type="ChEBI" id="CHEBI:23378"/>
        <label>1</label>
    </ligand>
</feature>
<feature type="transmembrane region" description="Helical" evidence="14">
    <location>
        <begin position="405"/>
        <end position="427"/>
    </location>
</feature>
<keyword evidence="18" id="KW-1185">Reference proteome</keyword>
<evidence type="ECO:0000313" key="17">
    <source>
        <dbReference type="EMBL" id="MBB5967552.1"/>
    </source>
</evidence>
<feature type="transmembrane region" description="Helical" evidence="14">
    <location>
        <begin position="337"/>
        <end position="360"/>
    </location>
</feature>
<dbReference type="PANTHER" id="PTHR11709:SF394">
    <property type="entry name" value="FI03373P-RELATED"/>
    <property type="match status" value="1"/>
</dbReference>
<feature type="domain" description="EfeO-type cupredoxin-like" evidence="16">
    <location>
        <begin position="480"/>
        <end position="551"/>
    </location>
</feature>
<feature type="transmembrane region" description="Helical" evidence="14">
    <location>
        <begin position="74"/>
        <end position="91"/>
    </location>
</feature>
<dbReference type="GO" id="GO:0005507">
    <property type="term" value="F:copper ion binding"/>
    <property type="evidence" value="ECO:0007669"/>
    <property type="project" value="InterPro"/>
</dbReference>
<sequence length="919" mass="93755">MRGRGDALAHPVAFREVTGVTSVGVRIEKGPPPAAPVPRRASWHLRANAVVVGWLGLTVAAALAGEVLPAPRWLLIHVFLLGAVSTAVLIWSEHFTVALLRARTPEPRWSLARLALLNAATPAVLYGVAVGPWPVAAAGAGVVVVVVLWHAAVLVRLVRRALPGRFGHVIGWYVCAAGALAVGGTLGGLLAAQVGHGGVHERLHAAHAEVNLFGWVGLTVLGTLFTLWPTVLRTRMSERTRRASAVGLRLAVPGLALAVAGLLAGWRWAAAAGPAMYAAGALAAAVPLAEAVRQRRPHTGAAWMLGAAIVWFEVALAVNLVIAATRPADEVGHALEPLLPAVLVGFVVQVLVGSLLHLLPAVLGGGPARFKENAALLERGWVARVAALNAGVVLLTLPVPAPVVLLGWALVLAPVAAFVVLAVVALLRSRALAVPQAGAEPAGGGPGRTAVSPALAGVVAGCLLTAAAVVVATTGGPGPATAVTATGARTVEVTLAGMSVRPSVIEAPVGTVLTLRVTNTDAQRHDLRLATGERTPLLAVGQSATLELAPLGAAVDGWCTVAGHRAAGMTMRIVPTGALARSGTGTADGTTGAGSGTGHGTGHAGHSTGGGPQAADGTVGGGGDTGAPARLDLAAPFSPGWTPYDAAVKPAPGGTEHRVEIRVQETEREVAPGVRQRVWTFGGTVPGPVLRGTVGDVFTVTFVNGGTMGHGVDFHAGANAPDGVMRTIQPGERLTYRFRADHAGAWLYHCSTMPMTQHMANGMYGAVVVDPPDLPEADREFLLVQGELYLGEPGGDGQVAKIRAGRPDGWMFNGTAAGYDHAPLRAEAGERVRIWAVAAGPSSGTALHVVGAPFDTVYKEGAYLLRAGDPGGAQVLDLAPAQGGFAELVFPEPGTYPVVDHTMRQAEGGAHGLFEVGAP</sequence>
<dbReference type="InterPro" id="IPR028096">
    <property type="entry name" value="EfeO_Cupredoxin"/>
</dbReference>
<dbReference type="Pfam" id="PF13473">
    <property type="entry name" value="Cupredoxin_1"/>
    <property type="match status" value="1"/>
</dbReference>
<evidence type="ECO:0000256" key="6">
    <source>
        <dbReference type="ARBA" id="ARBA00017290"/>
    </source>
</evidence>
<organism evidence="17 18">
    <name type="scientific">Planomonospora venezuelensis</name>
    <dbReference type="NCBI Taxonomy" id="1999"/>
    <lineage>
        <taxon>Bacteria</taxon>
        <taxon>Bacillati</taxon>
        <taxon>Actinomycetota</taxon>
        <taxon>Actinomycetes</taxon>
        <taxon>Streptosporangiales</taxon>
        <taxon>Streptosporangiaceae</taxon>
        <taxon>Planomonospora</taxon>
    </lineage>
</organism>
<keyword evidence="7 12" id="KW-0479">Metal-binding</keyword>
<comment type="similarity">
    <text evidence="3">Belongs to the multicopper oxidase family.</text>
</comment>
<evidence type="ECO:0000256" key="7">
    <source>
        <dbReference type="ARBA" id="ARBA00022723"/>
    </source>
</evidence>
<evidence type="ECO:0000256" key="11">
    <source>
        <dbReference type="ARBA" id="ARBA00049340"/>
    </source>
</evidence>
<evidence type="ECO:0000256" key="8">
    <source>
        <dbReference type="ARBA" id="ARBA00022737"/>
    </source>
</evidence>
<keyword evidence="9 17" id="KW-0560">Oxidoreductase</keyword>
<dbReference type="InterPro" id="IPR008972">
    <property type="entry name" value="Cupredoxin"/>
</dbReference>
<dbReference type="Proteomes" id="UP000562352">
    <property type="component" value="Unassembled WGS sequence"/>
</dbReference>
<evidence type="ECO:0000256" key="14">
    <source>
        <dbReference type="SAM" id="Phobius"/>
    </source>
</evidence>
<feature type="binding site" description="type 1 copper site" evidence="12">
    <location>
        <position position="710"/>
    </location>
    <ligand>
        <name>Cu cation</name>
        <dbReference type="ChEBI" id="CHEBI:23378"/>
        <label>1</label>
    </ligand>
</feature>
<name>A0A841DAA5_PLAVE</name>
<keyword evidence="8" id="KW-0677">Repeat</keyword>
<feature type="binding site" description="type 1 copper site" evidence="12">
    <location>
        <position position="749"/>
    </location>
    <ligand>
        <name>Cu cation</name>
        <dbReference type="ChEBI" id="CHEBI:23378"/>
        <label>1</label>
    </ligand>
</feature>
<feature type="transmembrane region" description="Helical" evidence="14">
    <location>
        <begin position="301"/>
        <end position="325"/>
    </location>
</feature>
<dbReference type="InterPro" id="IPR045087">
    <property type="entry name" value="Cu-oxidase_fam"/>
</dbReference>
<evidence type="ECO:0000313" key="18">
    <source>
        <dbReference type="Proteomes" id="UP000562352"/>
    </source>
</evidence>
<feature type="binding site" description="type 1 copper site" evidence="12">
    <location>
        <position position="715"/>
    </location>
    <ligand>
        <name>Cu cation</name>
        <dbReference type="ChEBI" id="CHEBI:23378"/>
        <label>1</label>
    </ligand>
</feature>
<dbReference type="EC" id="1.7.2.1" evidence="5"/>
<feature type="transmembrane region" description="Helical" evidence="14">
    <location>
        <begin position="269"/>
        <end position="289"/>
    </location>
</feature>
<dbReference type="RefSeq" id="WP_338048065.1">
    <property type="nucleotide sequence ID" value="NZ_BAAAWZ010000001.1"/>
</dbReference>
<dbReference type="Pfam" id="PF07732">
    <property type="entry name" value="Cu-oxidase_3"/>
    <property type="match status" value="1"/>
</dbReference>
<accession>A0A841DAA5</accession>
<feature type="domain" description="Plastocyanin-like" evidence="15">
    <location>
        <begin position="663"/>
        <end position="772"/>
    </location>
</feature>
<evidence type="ECO:0000256" key="4">
    <source>
        <dbReference type="ARBA" id="ARBA00011233"/>
    </source>
</evidence>
<reference evidence="17 18" key="1">
    <citation type="submission" date="2020-08" db="EMBL/GenBank/DDBJ databases">
        <title>Genomic Encyclopedia of Type Strains, Phase III (KMG-III): the genomes of soil and plant-associated and newly described type strains.</title>
        <authorList>
            <person name="Whitman W."/>
        </authorList>
    </citation>
    <scope>NUCLEOTIDE SEQUENCE [LARGE SCALE GENOMIC DNA]</scope>
    <source>
        <strain evidence="17 18">CECT 3303</strain>
    </source>
</reference>
<feature type="transmembrane region" description="Helical" evidence="14">
    <location>
        <begin position="170"/>
        <end position="192"/>
    </location>
</feature>
<comment type="subunit">
    <text evidence="4">Homotrimer.</text>
</comment>
<dbReference type="InterPro" id="IPR001287">
    <property type="entry name" value="NO2-reductase_Cu"/>
</dbReference>
<evidence type="ECO:0000256" key="10">
    <source>
        <dbReference type="ARBA" id="ARBA00023008"/>
    </source>
</evidence>
<comment type="caution">
    <text evidence="17">The sequence shown here is derived from an EMBL/GenBank/DDBJ whole genome shotgun (WGS) entry which is preliminary data.</text>
</comment>